<evidence type="ECO:0000256" key="3">
    <source>
        <dbReference type="ARBA" id="ARBA00022806"/>
    </source>
</evidence>
<feature type="domain" description="Helicase C-terminal" evidence="6">
    <location>
        <begin position="505"/>
        <end position="718"/>
    </location>
</feature>
<accession>A0A6N2WPT4</accession>
<sequence length="1048" mass="121560">MLIENRSQYLLKKVRAKAKMYEYHIPSELHGKTESDANYLLILAIATIGDFSKDVIESYQTKEIDYTEHKKNLQFASVFFDAYLEAKMYEGDQKYYLLLGAVVYYLCDYNGSSKVLADKISDDINLDANGIDFVLSQILQGKLCIECFSEMLYLNEVVNAYNEFWSTGIVFDYKKLWQLKKFIYKYGTDRELLFTDALIATIFLKIEHSSYRLMPIYTQIDPEIWGDILRKKTLISELWQSQRQLGEAGVFAGKSATIQMPTSSGKTKSVALIILSAFLRKNSSYALVVAPFRSLCREITDELQRAFSYTSKIHVNEISDVMQMDMLDIILGNVPETEEKYVYIVTPEKLLFVLRQEIMFLSNIDLIIFDEGHLFDDNNRGITYELLISTIKSYMKDKVQKILISAVIPNAEQVNGWLTDERGVVIKNNIIQTTEKVVAMADMKKNTTSGERYAYLYFVNPAEPDEEDFFVPRVIKQTMLYLRPRERKVRVFPEVNDNKYKNDVAIAFGIKLCHNGSIAIFCGKKDTAEKILSRILEIKERGINVSNLLESADKTEIDKLCCLIDKGLGNDNDYYKAAKVGAFVHHGGMPMGIRCAVEYAMQTGKISFLACTSTLAQGVNLPIRYLIVSNIYQGKDRIRVRDFQNLIGRAGRAGIYTEGTIILSETNVYNTRNNPYYNWRWNNYKRLLDSDQAEACTSTLFAWLRADEGMEVYLEKMIEIFMESYANGDFNEKMEQYLKEQQFEEENHKKAEFMMYQMKQNIEAIESFLLFYLMEDTYEESREDIHNIMKETLAFYLAGNKERIRLLRIVDLIGEFLVHAVDTVDKRSRYSKSLLGVRKEIEIEQWVSSNYSIILEAENEKSIMQVVFPLLLRTENQIVRNCINSELLNGLAEEWIAGKTYSDLTEYVTEHRIMVYKRKHPKIMSLQDVITFCDNFLGYDCTLILAAIIENVMYLGDDNRINNILKMLSKRMRYGLAGQTSILLYEMGFNDRGIAMKVGNMLEEVYQPGNRKELIRLIRKNKGLNEKIRLELEKYPSYFCDKWEELHR</sequence>
<keyword evidence="4" id="KW-0067">ATP-binding</keyword>
<dbReference type="PROSITE" id="PS51192">
    <property type="entry name" value="HELICASE_ATP_BIND_1"/>
    <property type="match status" value="1"/>
</dbReference>
<organism evidence="7">
    <name type="scientific">Enterocloster bolteae</name>
    <dbReference type="NCBI Taxonomy" id="208479"/>
    <lineage>
        <taxon>Bacteria</taxon>
        <taxon>Bacillati</taxon>
        <taxon>Bacillota</taxon>
        <taxon>Clostridia</taxon>
        <taxon>Lachnospirales</taxon>
        <taxon>Lachnospiraceae</taxon>
        <taxon>Enterocloster</taxon>
    </lineage>
</organism>
<reference evidence="7" key="1">
    <citation type="submission" date="2019-11" db="EMBL/GenBank/DDBJ databases">
        <authorList>
            <person name="Feng L."/>
        </authorList>
    </citation>
    <scope>NUCLEOTIDE SEQUENCE</scope>
    <source>
        <strain evidence="7">CbolteaeLFYP116</strain>
    </source>
</reference>
<protein>
    <submittedName>
        <fullName evidence="7">Ski2-like helicase</fullName>
    </submittedName>
</protein>
<dbReference type="SUPFAM" id="SSF52540">
    <property type="entry name" value="P-loop containing nucleoside triphosphate hydrolases"/>
    <property type="match status" value="1"/>
</dbReference>
<dbReference type="InterPro" id="IPR027417">
    <property type="entry name" value="P-loop_NTPase"/>
</dbReference>
<dbReference type="GO" id="GO:0004386">
    <property type="term" value="F:helicase activity"/>
    <property type="evidence" value="ECO:0007669"/>
    <property type="project" value="UniProtKB-KW"/>
</dbReference>
<evidence type="ECO:0000259" key="6">
    <source>
        <dbReference type="PROSITE" id="PS51194"/>
    </source>
</evidence>
<dbReference type="EMBL" id="CACRTF010000017">
    <property type="protein sequence ID" value="VYT44027.1"/>
    <property type="molecule type" value="Genomic_DNA"/>
</dbReference>
<dbReference type="AlphaFoldDB" id="A0A6N2WPT4"/>
<name>A0A6N2WPT4_9FIRM</name>
<dbReference type="PROSITE" id="PS51194">
    <property type="entry name" value="HELICASE_CTER"/>
    <property type="match status" value="1"/>
</dbReference>
<dbReference type="Pfam" id="PF00270">
    <property type="entry name" value="DEAD"/>
    <property type="match status" value="1"/>
</dbReference>
<dbReference type="GeneID" id="23114176"/>
<dbReference type="InterPro" id="IPR014001">
    <property type="entry name" value="Helicase_ATP-bd"/>
</dbReference>
<dbReference type="SMART" id="SM00490">
    <property type="entry name" value="HELICc"/>
    <property type="match status" value="1"/>
</dbReference>
<dbReference type="Gene3D" id="3.40.50.300">
    <property type="entry name" value="P-loop containing nucleotide triphosphate hydrolases"/>
    <property type="match status" value="2"/>
</dbReference>
<keyword evidence="3 7" id="KW-0347">Helicase</keyword>
<dbReference type="Pfam" id="PF00271">
    <property type="entry name" value="Helicase_C"/>
    <property type="match status" value="1"/>
</dbReference>
<evidence type="ECO:0000313" key="7">
    <source>
        <dbReference type="EMBL" id="VYT44027.1"/>
    </source>
</evidence>
<dbReference type="InterPro" id="IPR011545">
    <property type="entry name" value="DEAD/DEAH_box_helicase_dom"/>
</dbReference>
<keyword evidence="2" id="KW-0378">Hydrolase</keyword>
<dbReference type="GO" id="GO:0016787">
    <property type="term" value="F:hydrolase activity"/>
    <property type="evidence" value="ECO:0007669"/>
    <property type="project" value="UniProtKB-KW"/>
</dbReference>
<dbReference type="InterPro" id="IPR050474">
    <property type="entry name" value="Hel308_SKI2-like"/>
</dbReference>
<evidence type="ECO:0000256" key="2">
    <source>
        <dbReference type="ARBA" id="ARBA00022801"/>
    </source>
</evidence>
<dbReference type="PANTHER" id="PTHR47961:SF6">
    <property type="entry name" value="DNA-DIRECTED DNA POLYMERASE"/>
    <property type="match status" value="1"/>
</dbReference>
<proteinExistence type="predicted"/>
<dbReference type="GO" id="GO:0005524">
    <property type="term" value="F:ATP binding"/>
    <property type="evidence" value="ECO:0007669"/>
    <property type="project" value="UniProtKB-KW"/>
</dbReference>
<dbReference type="GO" id="GO:0003676">
    <property type="term" value="F:nucleic acid binding"/>
    <property type="evidence" value="ECO:0007669"/>
    <property type="project" value="InterPro"/>
</dbReference>
<dbReference type="RefSeq" id="WP_002576178.1">
    <property type="nucleotide sequence ID" value="NZ_BAABZS010000001.1"/>
</dbReference>
<keyword evidence="1" id="KW-0547">Nucleotide-binding</keyword>
<dbReference type="PANTHER" id="PTHR47961">
    <property type="entry name" value="DNA POLYMERASE THETA, PUTATIVE (AFU_ORTHOLOGUE AFUA_1G05260)-RELATED"/>
    <property type="match status" value="1"/>
</dbReference>
<evidence type="ECO:0000256" key="4">
    <source>
        <dbReference type="ARBA" id="ARBA00022840"/>
    </source>
</evidence>
<evidence type="ECO:0000256" key="1">
    <source>
        <dbReference type="ARBA" id="ARBA00022741"/>
    </source>
</evidence>
<gene>
    <name evidence="7" type="ORF">CBLFYP116_03831</name>
</gene>
<dbReference type="InterPro" id="IPR001650">
    <property type="entry name" value="Helicase_C-like"/>
</dbReference>
<evidence type="ECO:0000259" key="5">
    <source>
        <dbReference type="PROSITE" id="PS51192"/>
    </source>
</evidence>
<feature type="domain" description="Helicase ATP-binding" evidence="5">
    <location>
        <begin position="247"/>
        <end position="426"/>
    </location>
</feature>
<dbReference type="SMART" id="SM00487">
    <property type="entry name" value="DEXDc"/>
    <property type="match status" value="1"/>
</dbReference>